<evidence type="ECO:0000313" key="2">
    <source>
        <dbReference type="Proteomes" id="UP001177670"/>
    </source>
</evidence>
<proteinExistence type="predicted"/>
<comment type="caution">
    <text evidence="1">The sequence shown here is derived from an EMBL/GenBank/DDBJ whole genome shotgun (WGS) entry which is preliminary data.</text>
</comment>
<protein>
    <submittedName>
        <fullName evidence="1">Uncharacterized protein</fullName>
    </submittedName>
</protein>
<dbReference type="AlphaFoldDB" id="A0AA40KYM9"/>
<reference evidence="1" key="1">
    <citation type="submission" date="2021-10" db="EMBL/GenBank/DDBJ databases">
        <title>Melipona bicolor Genome sequencing and assembly.</title>
        <authorList>
            <person name="Araujo N.S."/>
            <person name="Arias M.C."/>
        </authorList>
    </citation>
    <scope>NUCLEOTIDE SEQUENCE</scope>
    <source>
        <strain evidence="1">USP_2M_L1-L4_2017</strain>
        <tissue evidence="1">Whole body</tissue>
    </source>
</reference>
<gene>
    <name evidence="1" type="ORF">K0M31_002566</name>
</gene>
<evidence type="ECO:0000313" key="1">
    <source>
        <dbReference type="EMBL" id="KAK1138079.1"/>
    </source>
</evidence>
<keyword evidence="2" id="KW-1185">Reference proteome</keyword>
<accession>A0AA40KYM9</accession>
<name>A0AA40KYM9_9HYME</name>
<dbReference type="Proteomes" id="UP001177670">
    <property type="component" value="Unassembled WGS sequence"/>
</dbReference>
<organism evidence="1 2">
    <name type="scientific">Melipona bicolor</name>
    <dbReference type="NCBI Taxonomy" id="60889"/>
    <lineage>
        <taxon>Eukaryota</taxon>
        <taxon>Metazoa</taxon>
        <taxon>Ecdysozoa</taxon>
        <taxon>Arthropoda</taxon>
        <taxon>Hexapoda</taxon>
        <taxon>Insecta</taxon>
        <taxon>Pterygota</taxon>
        <taxon>Neoptera</taxon>
        <taxon>Endopterygota</taxon>
        <taxon>Hymenoptera</taxon>
        <taxon>Apocrita</taxon>
        <taxon>Aculeata</taxon>
        <taxon>Apoidea</taxon>
        <taxon>Anthophila</taxon>
        <taxon>Apidae</taxon>
        <taxon>Melipona</taxon>
    </lineage>
</organism>
<dbReference type="EMBL" id="JAHYIQ010000001">
    <property type="protein sequence ID" value="KAK1138079.1"/>
    <property type="molecule type" value="Genomic_DNA"/>
</dbReference>
<sequence length="171" mass="18694">MFRGKLGRQLSRYPWVPTGPSEADHRLSVCGHSSFRFHYVASITVKGYRYCDINLLQGISNDAEITLKGREESVSVDLENSSRRLKLNLTLSRASVHQPDKSDGDVVVAVSFHAVAIFSESHPPRAAQFRKGAVSIAGFSLRAISHTARAAVASSLVINDERQNLAEGSSK</sequence>